<dbReference type="SUPFAM" id="SSF50621">
    <property type="entry name" value="Alanine racemase C-terminal domain-like"/>
    <property type="match status" value="1"/>
</dbReference>
<dbReference type="InterPro" id="IPR022657">
    <property type="entry name" value="De-COase2_CS"/>
</dbReference>
<evidence type="ECO:0000256" key="2">
    <source>
        <dbReference type="ARBA" id="ARBA00008872"/>
    </source>
</evidence>
<gene>
    <name evidence="14" type="ORF">Bathy08g03340</name>
</gene>
<dbReference type="PROSITE" id="PS00879">
    <property type="entry name" value="ODR_DC_2_2"/>
    <property type="match status" value="1"/>
</dbReference>
<dbReference type="InterPro" id="IPR009006">
    <property type="entry name" value="Ala_racemase/Decarboxylase_C"/>
</dbReference>
<comment type="cofactor">
    <cofactor evidence="1 9">
        <name>pyridoxal 5'-phosphate</name>
        <dbReference type="ChEBI" id="CHEBI:597326"/>
    </cofactor>
</comment>
<evidence type="ECO:0000256" key="5">
    <source>
        <dbReference type="ARBA" id="ARBA00034115"/>
    </source>
</evidence>
<dbReference type="Gene3D" id="2.40.37.10">
    <property type="entry name" value="Lyase, Ornithine Decarboxylase, Chain A, domain 1"/>
    <property type="match status" value="1"/>
</dbReference>
<proteinExistence type="inferred from homology"/>
<dbReference type="InterPro" id="IPR022644">
    <property type="entry name" value="De-COase2_N"/>
</dbReference>
<evidence type="ECO:0000259" key="12">
    <source>
        <dbReference type="Pfam" id="PF00278"/>
    </source>
</evidence>
<evidence type="ECO:0000256" key="10">
    <source>
        <dbReference type="RuleBase" id="RU003737"/>
    </source>
</evidence>
<evidence type="ECO:0000256" key="9">
    <source>
        <dbReference type="PIRSR" id="PIRSR600183-50"/>
    </source>
</evidence>
<dbReference type="GeneID" id="19014313"/>
<evidence type="ECO:0000256" key="8">
    <source>
        <dbReference type="ARBA" id="ARBA00049127"/>
    </source>
</evidence>
<feature type="region of interest" description="Disordered" evidence="11">
    <location>
        <begin position="1"/>
        <end position="55"/>
    </location>
</feature>
<reference evidence="14 15" key="1">
    <citation type="submission" date="2011-10" db="EMBL/GenBank/DDBJ databases">
        <authorList>
            <person name="Genoscope - CEA"/>
        </authorList>
    </citation>
    <scope>NUCLEOTIDE SEQUENCE [LARGE SCALE GENOMIC DNA]</scope>
    <source>
        <strain evidence="14 15">RCC 1105</strain>
    </source>
</reference>
<dbReference type="PANTHER" id="PTHR11482:SF6">
    <property type="entry name" value="ORNITHINE DECARBOXYLASE 1-RELATED"/>
    <property type="match status" value="1"/>
</dbReference>
<dbReference type="InterPro" id="IPR002433">
    <property type="entry name" value="Orn_de-COase"/>
</dbReference>
<evidence type="ECO:0000256" key="6">
    <source>
        <dbReference type="ARBA" id="ARBA00034138"/>
    </source>
</evidence>
<dbReference type="OrthoDB" id="5034579at2759"/>
<dbReference type="Pfam" id="PF02784">
    <property type="entry name" value="Orn_Arg_deC_N"/>
    <property type="match status" value="1"/>
</dbReference>
<organism evidence="14 15">
    <name type="scientific">Bathycoccus prasinos</name>
    <dbReference type="NCBI Taxonomy" id="41875"/>
    <lineage>
        <taxon>Eukaryota</taxon>
        <taxon>Viridiplantae</taxon>
        <taxon>Chlorophyta</taxon>
        <taxon>Mamiellophyceae</taxon>
        <taxon>Mamiellales</taxon>
        <taxon>Bathycoccaceae</taxon>
        <taxon>Bathycoccus</taxon>
    </lineage>
</organism>
<evidence type="ECO:0000313" key="15">
    <source>
        <dbReference type="Proteomes" id="UP000198341"/>
    </source>
</evidence>
<dbReference type="KEGG" id="bpg:Bathy08g03340"/>
<comment type="pathway">
    <text evidence="5">Amine and polyamine biosynthesis; putrescine biosynthesis via L-ornithine pathway; putrescine from L-ornithine: step 1/1.</text>
</comment>
<dbReference type="Gene3D" id="3.20.20.10">
    <property type="entry name" value="Alanine racemase"/>
    <property type="match status" value="1"/>
</dbReference>
<dbReference type="InterPro" id="IPR029066">
    <property type="entry name" value="PLP-binding_barrel"/>
</dbReference>
<dbReference type="STRING" id="41875.K8F7V9"/>
<dbReference type="PRINTS" id="PR01179">
    <property type="entry name" value="ODADCRBXLASE"/>
</dbReference>
<dbReference type="EMBL" id="FO082271">
    <property type="protein sequence ID" value="CCO17693.1"/>
    <property type="molecule type" value="Genomic_DNA"/>
</dbReference>
<dbReference type="eggNOG" id="KOG0622">
    <property type="taxonomic scope" value="Eukaryota"/>
</dbReference>
<keyword evidence="3 9" id="KW-0663">Pyridoxal phosphate</keyword>
<dbReference type="CDD" id="cd00622">
    <property type="entry name" value="PLPDE_III_ODC"/>
    <property type="match status" value="1"/>
</dbReference>
<dbReference type="PANTHER" id="PTHR11482">
    <property type="entry name" value="ARGININE/DIAMINOPIMELATE/ORNITHINE DECARBOXYLASE"/>
    <property type="match status" value="1"/>
</dbReference>
<feature type="domain" description="Orn/DAP/Arg decarboxylase 2 C-terminal" evidence="12">
    <location>
        <begin position="549"/>
        <end position="652"/>
    </location>
</feature>
<feature type="region of interest" description="Disordered" evidence="11">
    <location>
        <begin position="133"/>
        <end position="159"/>
    </location>
</feature>
<sequence>MNDEERPPRRQSLLTHALLKGAVSDDDEDEVEDEEELKQQKRIEDMDEEDQPEYSMKEIKTVLEEAAEDIEESGIFDDLAENIEEIVRVGSFKASSSWDERREGMLSPRGGGGGGGMNITNGFRTNATMGHAENESSADDMKENLGGGGRSSSSFRRKRSEYLSNEVMKSLREDRQENNGYPTPILVTEEQLTDAFEVINSLETYVEAGEADPDFVEQFVPEELAVIVKGLAETAGFEETLMDDTQQDAIDFEEAVPDEFNFEEIRKTFDVQPISSRSMDDVRERCLELVNDMRLEDTFAVIDLHAVVKLYEHLKKRMPRVTPHYAVKCCPDRGIISTLAALGAGFDCASQGEVELIKELGIDVDKIILAHAVKRPVDLRCIAEHGVKFTTFDSESELHKMFAARLNECKLVLRIKADDPMAKISFGAKFGAHMDDIPKLLSTAQLLGMDIVGVSFHVGSSSRNPNAYRNAIQQAKDVFQQGYHYGFKMNLLDLGGGYTGLFDQTGNIDESPCDFSIIAKALDDIFPKDQWPKLKIIAEPGRYFAQSPITIASMVYGKRETVKASGDLHYDYYITDGLYGCFNGVIYDGLETPAYILKSTGDGSMPELELRLGLQHESTIWGPTCDSADCVMRDTMMTELNNGDYVLFPDSGAYTLAGSCDFNGIEATKARKFYVWGDRMCPTCTVEQLDSELFLPLKPPCELLQHITPETRASDGVDAGVE</sequence>
<dbReference type="InterPro" id="IPR022653">
    <property type="entry name" value="De-COase2_pyr-phos_BS"/>
</dbReference>
<keyword evidence="4" id="KW-0456">Lyase</keyword>
<feature type="compositionally biased region" description="Acidic residues" evidence="11">
    <location>
        <begin position="24"/>
        <end position="36"/>
    </location>
</feature>
<dbReference type="Pfam" id="PF00278">
    <property type="entry name" value="Orn_DAP_Arg_deC"/>
    <property type="match status" value="1"/>
</dbReference>
<feature type="active site" description="Proton donor" evidence="9">
    <location>
        <position position="625"/>
    </location>
</feature>
<dbReference type="RefSeq" id="XP_007511572.1">
    <property type="nucleotide sequence ID" value="XM_007511510.1"/>
</dbReference>
<evidence type="ECO:0000256" key="11">
    <source>
        <dbReference type="SAM" id="MobiDB-lite"/>
    </source>
</evidence>
<feature type="domain" description="Orn/DAP/Arg decarboxylase 2 N-terminal" evidence="13">
    <location>
        <begin position="306"/>
        <end position="545"/>
    </location>
</feature>
<keyword evidence="15" id="KW-1185">Reference proteome</keyword>
<comment type="catalytic activity">
    <reaction evidence="8">
        <text>L-ornithine + H(+) = putrescine + CO2</text>
        <dbReference type="Rhea" id="RHEA:22964"/>
        <dbReference type="ChEBI" id="CHEBI:15378"/>
        <dbReference type="ChEBI" id="CHEBI:16526"/>
        <dbReference type="ChEBI" id="CHEBI:46911"/>
        <dbReference type="ChEBI" id="CHEBI:326268"/>
        <dbReference type="EC" id="4.1.1.17"/>
    </reaction>
</comment>
<evidence type="ECO:0000313" key="14">
    <source>
        <dbReference type="EMBL" id="CCO17693.1"/>
    </source>
</evidence>
<dbReference type="Proteomes" id="UP000198341">
    <property type="component" value="Chromosome 8"/>
</dbReference>
<evidence type="ECO:0000259" key="13">
    <source>
        <dbReference type="Pfam" id="PF02784"/>
    </source>
</evidence>
<comment type="subunit">
    <text evidence="7">Homodimer. Only the dimer is catalytically active, as the active sites are constructed of residues from both monomers.</text>
</comment>
<dbReference type="GO" id="GO:0005737">
    <property type="term" value="C:cytoplasm"/>
    <property type="evidence" value="ECO:0007669"/>
    <property type="project" value="TreeGrafter"/>
</dbReference>
<dbReference type="PROSITE" id="PS00878">
    <property type="entry name" value="ODR_DC_2_1"/>
    <property type="match status" value="1"/>
</dbReference>
<evidence type="ECO:0000256" key="3">
    <source>
        <dbReference type="ARBA" id="ARBA00022898"/>
    </source>
</evidence>
<evidence type="ECO:0000256" key="4">
    <source>
        <dbReference type="ARBA" id="ARBA00023239"/>
    </source>
</evidence>
<dbReference type="AlphaFoldDB" id="K8F7V9"/>
<name>K8F7V9_9CHLO</name>
<evidence type="ECO:0000256" key="7">
    <source>
        <dbReference type="ARBA" id="ARBA00046672"/>
    </source>
</evidence>
<dbReference type="GO" id="GO:0004586">
    <property type="term" value="F:ornithine decarboxylase activity"/>
    <property type="evidence" value="ECO:0007669"/>
    <property type="project" value="UniProtKB-EC"/>
</dbReference>
<dbReference type="GO" id="GO:0033387">
    <property type="term" value="P:putrescine biosynthetic process from arginine, via ornithine"/>
    <property type="evidence" value="ECO:0007669"/>
    <property type="project" value="UniProtKB-UniPathway"/>
</dbReference>
<dbReference type="InterPro" id="IPR000183">
    <property type="entry name" value="Orn/DAP/Arg_de-COase"/>
</dbReference>
<accession>K8F7V9</accession>
<feature type="modified residue" description="N6-(pyridoxal phosphate)lysine" evidence="9">
    <location>
        <position position="328"/>
    </location>
</feature>
<dbReference type="InterPro" id="IPR022643">
    <property type="entry name" value="De-COase2_C"/>
</dbReference>
<dbReference type="EC" id="4.1.1.17" evidence="6"/>
<protein>
    <recommendedName>
        <fullName evidence="6">ornithine decarboxylase</fullName>
        <ecNumber evidence="6">4.1.1.17</ecNumber>
    </recommendedName>
</protein>
<evidence type="ECO:0000256" key="1">
    <source>
        <dbReference type="ARBA" id="ARBA00001933"/>
    </source>
</evidence>
<dbReference type="PRINTS" id="PR01182">
    <property type="entry name" value="ORNDCRBXLASE"/>
</dbReference>
<dbReference type="UniPathway" id="UPA00535">
    <property type="reaction ID" value="UER00288"/>
</dbReference>
<comment type="similarity">
    <text evidence="2 10">Belongs to the Orn/Lys/Arg decarboxylase class-II family.</text>
</comment>
<dbReference type="FunFam" id="3.20.20.10:FF:000005">
    <property type="entry name" value="Ornithine decarboxylase"/>
    <property type="match status" value="1"/>
</dbReference>
<dbReference type="SUPFAM" id="SSF51419">
    <property type="entry name" value="PLP-binding barrel"/>
    <property type="match status" value="1"/>
</dbReference>